<evidence type="ECO:0000259" key="5">
    <source>
        <dbReference type="Pfam" id="PF08545"/>
    </source>
</evidence>
<comment type="caution">
    <text evidence="6">The sequence shown here is derived from an EMBL/GenBank/DDBJ whole genome shotgun (WGS) entry which is preliminary data.</text>
</comment>
<feature type="domain" description="Beta-ketoacyl-[acyl-carrier-protein] synthase III C-terminal" evidence="4">
    <location>
        <begin position="247"/>
        <end position="336"/>
    </location>
</feature>
<dbReference type="Gene3D" id="3.40.47.10">
    <property type="match status" value="1"/>
</dbReference>
<accession>A0A7X1AYE5</accession>
<evidence type="ECO:0000259" key="4">
    <source>
        <dbReference type="Pfam" id="PF08541"/>
    </source>
</evidence>
<dbReference type="InterPro" id="IPR013747">
    <property type="entry name" value="ACP_syn_III_C"/>
</dbReference>
<dbReference type="PANTHER" id="PTHR34069">
    <property type="entry name" value="3-OXOACYL-[ACYL-CARRIER-PROTEIN] SYNTHASE 3"/>
    <property type="match status" value="1"/>
</dbReference>
<dbReference type="SUPFAM" id="SSF53901">
    <property type="entry name" value="Thiolase-like"/>
    <property type="match status" value="1"/>
</dbReference>
<dbReference type="Proteomes" id="UP000525652">
    <property type="component" value="Unassembled WGS sequence"/>
</dbReference>
<evidence type="ECO:0000313" key="7">
    <source>
        <dbReference type="Proteomes" id="UP000525652"/>
    </source>
</evidence>
<evidence type="ECO:0000256" key="1">
    <source>
        <dbReference type="ARBA" id="ARBA00022679"/>
    </source>
</evidence>
<name>A0A7X1AYE5_9BACT</name>
<sequence>MSSAILDMHYCLAPNERTDADLLENFDAKQLASITKMSGIHNRRVVPPGVTASDLAFVAAQRLFARGKFQREDIDLLIFASQTPDYQIPATACDLHGRLGLKQECGAFDINLGCSAFPYCLAVAHSMLTAGLAKTALLCNADAVSTVVHPKDRGLVPLHGDGAAVCILQRIEGEEGIEGCLMGTDGKSSRKIVIPASGMRQPRSPATQTEETDSSGSVRTPEQLCMNGPAVFHFSLKTIPTAIESYLSQHDWTLDEIDLVLLHQANKTMVDLIYRALKVPEDKRFYFMEQIGNLAGASTPILLNEAWRQERLKPGQRVLLASFGNGLSWSVTSLVWSSALGKAPEDSVEFDPTLLSAQDA</sequence>
<gene>
    <name evidence="6" type="ORF">H5P30_05430</name>
</gene>
<dbReference type="InterPro" id="IPR016039">
    <property type="entry name" value="Thiolase-like"/>
</dbReference>
<keyword evidence="2" id="KW-0012">Acyltransferase</keyword>
<dbReference type="CDD" id="cd00830">
    <property type="entry name" value="KAS_III"/>
    <property type="match status" value="1"/>
</dbReference>
<dbReference type="GO" id="GO:0004315">
    <property type="term" value="F:3-oxoacyl-[acyl-carrier-protein] synthase activity"/>
    <property type="evidence" value="ECO:0007669"/>
    <property type="project" value="InterPro"/>
</dbReference>
<evidence type="ECO:0000313" key="6">
    <source>
        <dbReference type="EMBL" id="MBC2601213.1"/>
    </source>
</evidence>
<evidence type="ECO:0000256" key="3">
    <source>
        <dbReference type="SAM" id="MobiDB-lite"/>
    </source>
</evidence>
<evidence type="ECO:0000256" key="2">
    <source>
        <dbReference type="ARBA" id="ARBA00023315"/>
    </source>
</evidence>
<dbReference type="InterPro" id="IPR013751">
    <property type="entry name" value="ACP_syn_III_N"/>
</dbReference>
<reference evidence="6 7" key="1">
    <citation type="submission" date="2020-07" db="EMBL/GenBank/DDBJ databases">
        <authorList>
            <person name="Feng X."/>
        </authorList>
    </citation>
    <scope>NUCLEOTIDE SEQUENCE [LARGE SCALE GENOMIC DNA]</scope>
    <source>
        <strain evidence="6 7">JCM14086</strain>
    </source>
</reference>
<protein>
    <submittedName>
        <fullName evidence="6">Ketoacyl-ACP synthase III</fullName>
    </submittedName>
</protein>
<dbReference type="Pfam" id="PF08541">
    <property type="entry name" value="ACP_syn_III_C"/>
    <property type="match status" value="1"/>
</dbReference>
<dbReference type="Pfam" id="PF08545">
    <property type="entry name" value="ACP_syn_III"/>
    <property type="match status" value="1"/>
</dbReference>
<dbReference type="NCBIfam" id="NF006829">
    <property type="entry name" value="PRK09352.1"/>
    <property type="match status" value="1"/>
</dbReference>
<dbReference type="GO" id="GO:0044550">
    <property type="term" value="P:secondary metabolite biosynthetic process"/>
    <property type="evidence" value="ECO:0007669"/>
    <property type="project" value="TreeGrafter"/>
</dbReference>
<feature type="region of interest" description="Disordered" evidence="3">
    <location>
        <begin position="196"/>
        <end position="219"/>
    </location>
</feature>
<feature type="domain" description="Beta-ketoacyl-[acyl-carrier-protein] synthase III N-terminal" evidence="5">
    <location>
        <begin position="108"/>
        <end position="186"/>
    </location>
</feature>
<organism evidence="6 7">
    <name type="scientific">Puniceicoccus vermicola</name>
    <dbReference type="NCBI Taxonomy" id="388746"/>
    <lineage>
        <taxon>Bacteria</taxon>
        <taxon>Pseudomonadati</taxon>
        <taxon>Verrucomicrobiota</taxon>
        <taxon>Opitutia</taxon>
        <taxon>Puniceicoccales</taxon>
        <taxon>Puniceicoccaceae</taxon>
        <taxon>Puniceicoccus</taxon>
    </lineage>
</organism>
<dbReference type="GO" id="GO:0006633">
    <property type="term" value="P:fatty acid biosynthetic process"/>
    <property type="evidence" value="ECO:0007669"/>
    <property type="project" value="InterPro"/>
</dbReference>
<dbReference type="AlphaFoldDB" id="A0A7X1AYE5"/>
<dbReference type="RefSeq" id="WP_185691938.1">
    <property type="nucleotide sequence ID" value="NZ_JACHVA010000047.1"/>
</dbReference>
<feature type="compositionally biased region" description="Polar residues" evidence="3">
    <location>
        <begin position="204"/>
        <end position="219"/>
    </location>
</feature>
<keyword evidence="7" id="KW-1185">Reference proteome</keyword>
<dbReference type="EMBL" id="JACHVA010000047">
    <property type="protein sequence ID" value="MBC2601213.1"/>
    <property type="molecule type" value="Genomic_DNA"/>
</dbReference>
<dbReference type="PANTHER" id="PTHR34069:SF2">
    <property type="entry name" value="BETA-KETOACYL-[ACYL-CARRIER-PROTEIN] SYNTHASE III"/>
    <property type="match status" value="1"/>
</dbReference>
<proteinExistence type="predicted"/>
<keyword evidence="1" id="KW-0808">Transferase</keyword>